<keyword evidence="3" id="KW-1185">Reference proteome</keyword>
<proteinExistence type="predicted"/>
<evidence type="ECO:0000313" key="3">
    <source>
        <dbReference type="Proteomes" id="UP001500418"/>
    </source>
</evidence>
<evidence type="ECO:0008006" key="4">
    <source>
        <dbReference type="Google" id="ProtNLM"/>
    </source>
</evidence>
<dbReference type="SUPFAM" id="SSF52402">
    <property type="entry name" value="Adenine nucleotide alpha hydrolases-like"/>
    <property type="match status" value="1"/>
</dbReference>
<dbReference type="InterPro" id="IPR014729">
    <property type="entry name" value="Rossmann-like_a/b/a_fold"/>
</dbReference>
<feature type="region of interest" description="Disordered" evidence="1">
    <location>
        <begin position="47"/>
        <end position="73"/>
    </location>
</feature>
<dbReference type="Proteomes" id="UP001500418">
    <property type="component" value="Unassembled WGS sequence"/>
</dbReference>
<evidence type="ECO:0000256" key="1">
    <source>
        <dbReference type="SAM" id="MobiDB-lite"/>
    </source>
</evidence>
<evidence type="ECO:0000313" key="2">
    <source>
        <dbReference type="EMBL" id="GAA0914412.1"/>
    </source>
</evidence>
<name>A0ABN1NRJ4_9ACTN</name>
<organism evidence="2 3">
    <name type="scientific">Streptomyces rhizosphaericus</name>
    <dbReference type="NCBI Taxonomy" id="114699"/>
    <lineage>
        <taxon>Bacteria</taxon>
        <taxon>Bacillati</taxon>
        <taxon>Actinomycetota</taxon>
        <taxon>Actinomycetes</taxon>
        <taxon>Kitasatosporales</taxon>
        <taxon>Streptomycetaceae</taxon>
        <taxon>Streptomyces</taxon>
        <taxon>Streptomyces violaceusniger group</taxon>
    </lineage>
</organism>
<sequence>MLRPWRAKFPGVEVSEQAVVGSPAGHLVDASAHAALVVVGRFTHGPRPGPRIGPVTHSVPHHSTAPVAMTAHS</sequence>
<protein>
    <recommendedName>
        <fullName evidence="4">UspA domain-containing protein</fullName>
    </recommendedName>
</protein>
<comment type="caution">
    <text evidence="2">The sequence shown here is derived from an EMBL/GenBank/DDBJ whole genome shotgun (WGS) entry which is preliminary data.</text>
</comment>
<dbReference type="EMBL" id="BAAAID010000001">
    <property type="protein sequence ID" value="GAA0914412.1"/>
    <property type="molecule type" value="Genomic_DNA"/>
</dbReference>
<dbReference type="Gene3D" id="3.40.50.620">
    <property type="entry name" value="HUPs"/>
    <property type="match status" value="1"/>
</dbReference>
<accession>A0ABN1NRJ4</accession>
<reference evidence="2 3" key="1">
    <citation type="journal article" date="2019" name="Int. J. Syst. Evol. Microbiol.">
        <title>The Global Catalogue of Microorganisms (GCM) 10K type strain sequencing project: providing services to taxonomists for standard genome sequencing and annotation.</title>
        <authorList>
            <consortium name="The Broad Institute Genomics Platform"/>
            <consortium name="The Broad Institute Genome Sequencing Center for Infectious Disease"/>
            <person name="Wu L."/>
            <person name="Ma J."/>
        </authorList>
    </citation>
    <scope>NUCLEOTIDE SEQUENCE [LARGE SCALE GENOMIC DNA]</scope>
    <source>
        <strain evidence="2 3">JCM 11444</strain>
    </source>
</reference>
<gene>
    <name evidence="2" type="ORF">GCM10009575_000430</name>
</gene>